<dbReference type="InterPro" id="IPR018378">
    <property type="entry name" value="C-type_lectin_CS"/>
</dbReference>
<evidence type="ECO:0000259" key="4">
    <source>
        <dbReference type="PROSITE" id="PS01180"/>
    </source>
</evidence>
<organism evidence="6 7">
    <name type="scientific">Pristionchus mayeri</name>
    <dbReference type="NCBI Taxonomy" id="1317129"/>
    <lineage>
        <taxon>Eukaryota</taxon>
        <taxon>Metazoa</taxon>
        <taxon>Ecdysozoa</taxon>
        <taxon>Nematoda</taxon>
        <taxon>Chromadorea</taxon>
        <taxon>Rhabditida</taxon>
        <taxon>Rhabditina</taxon>
        <taxon>Diplogasteromorpha</taxon>
        <taxon>Diplogasteroidea</taxon>
        <taxon>Neodiplogasteridae</taxon>
        <taxon>Pristionchus</taxon>
    </lineage>
</organism>
<dbReference type="InterPro" id="IPR016186">
    <property type="entry name" value="C-type_lectin-like/link_sf"/>
</dbReference>
<feature type="non-terminal residue" evidence="6">
    <location>
        <position position="1"/>
    </location>
</feature>
<dbReference type="AlphaFoldDB" id="A0AAN5I613"/>
<dbReference type="PROSITE" id="PS00615">
    <property type="entry name" value="C_TYPE_LECTIN_1"/>
    <property type="match status" value="1"/>
</dbReference>
<dbReference type="PROSITE" id="PS01180">
    <property type="entry name" value="CUB"/>
    <property type="match status" value="1"/>
</dbReference>
<dbReference type="InterPro" id="IPR000859">
    <property type="entry name" value="CUB_dom"/>
</dbReference>
<dbReference type="SUPFAM" id="SSF49854">
    <property type="entry name" value="Spermadhesin, CUB domain"/>
    <property type="match status" value="1"/>
</dbReference>
<evidence type="ECO:0008006" key="8">
    <source>
        <dbReference type="Google" id="ProtNLM"/>
    </source>
</evidence>
<dbReference type="SUPFAM" id="SSF56436">
    <property type="entry name" value="C-type lectin-like"/>
    <property type="match status" value="2"/>
</dbReference>
<feature type="signal peptide" evidence="3">
    <location>
        <begin position="1"/>
        <end position="22"/>
    </location>
</feature>
<sequence>SGTHGILGMRDLLLILATLATAQCSCPAGLELIRDGQCRGFIGNLTVQANQATNTGISKCNNIQAMPVIIHNAEQQSYWTSKKIEMGNFLLLGLVCNSTTNAWQWADGSSVDFKPPTYTALLTGTCATGCGWFISDSDGQWFSRCDSANEPVSIFCTYQLPMPVPAGDGCESFEDDSEEGTCYEVGVATSNWKEAQIICSSFGATVASVHNDKENSFLRRLAVSRGAIGGMYLGATMTGKGNEFGWIDGSKWDYNNFFPEFPMEGLGECLVMDTEGTSGQWANVDCSASLSVACQRQRNYFSPPCSTGPWTEGQVIFSPGFPFNASTPCDFLLSVETGKRVEVEILLLEANSCCDYLTIVDNYFGGNLLANLTGAVENKVYTTSSSNFMRVSWQPNGGVNVRGLLV</sequence>
<dbReference type="PROSITE" id="PS50041">
    <property type="entry name" value="C_TYPE_LECTIN_2"/>
    <property type="match status" value="1"/>
</dbReference>
<feature type="non-terminal residue" evidence="6">
    <location>
        <position position="406"/>
    </location>
</feature>
<name>A0AAN5I613_9BILA</name>
<feature type="domain" description="CUB" evidence="4">
    <location>
        <begin position="305"/>
        <end position="406"/>
    </location>
</feature>
<evidence type="ECO:0000313" key="6">
    <source>
        <dbReference type="EMBL" id="GMR51901.1"/>
    </source>
</evidence>
<dbReference type="Pfam" id="PF00059">
    <property type="entry name" value="Lectin_C"/>
    <property type="match status" value="1"/>
</dbReference>
<gene>
    <name evidence="6" type="ORF">PMAYCL1PPCAC_22096</name>
</gene>
<dbReference type="CDD" id="cd00037">
    <property type="entry name" value="CLECT"/>
    <property type="match status" value="2"/>
</dbReference>
<dbReference type="Pfam" id="PF00431">
    <property type="entry name" value="CUB"/>
    <property type="match status" value="1"/>
</dbReference>
<comment type="caution">
    <text evidence="6">The sequence shown here is derived from an EMBL/GenBank/DDBJ whole genome shotgun (WGS) entry which is preliminary data.</text>
</comment>
<evidence type="ECO:0000259" key="5">
    <source>
        <dbReference type="PROSITE" id="PS50041"/>
    </source>
</evidence>
<reference evidence="7" key="1">
    <citation type="submission" date="2022-10" db="EMBL/GenBank/DDBJ databases">
        <title>Genome assembly of Pristionchus species.</title>
        <authorList>
            <person name="Yoshida K."/>
            <person name="Sommer R.J."/>
        </authorList>
    </citation>
    <scope>NUCLEOTIDE SEQUENCE [LARGE SCALE GENOMIC DNA]</scope>
    <source>
        <strain evidence="7">RS5460</strain>
    </source>
</reference>
<dbReference type="SMART" id="SM00042">
    <property type="entry name" value="CUB"/>
    <property type="match status" value="1"/>
</dbReference>
<keyword evidence="3" id="KW-0732">Signal</keyword>
<evidence type="ECO:0000256" key="2">
    <source>
        <dbReference type="PROSITE-ProRule" id="PRU00059"/>
    </source>
</evidence>
<dbReference type="Gene3D" id="3.10.100.10">
    <property type="entry name" value="Mannose-Binding Protein A, subunit A"/>
    <property type="match status" value="2"/>
</dbReference>
<evidence type="ECO:0000256" key="1">
    <source>
        <dbReference type="ARBA" id="ARBA00023157"/>
    </source>
</evidence>
<comment type="caution">
    <text evidence="2">Lacks conserved residue(s) required for the propagation of feature annotation.</text>
</comment>
<evidence type="ECO:0000256" key="3">
    <source>
        <dbReference type="SAM" id="SignalP"/>
    </source>
</evidence>
<keyword evidence="1" id="KW-1015">Disulfide bond</keyword>
<dbReference type="PANTHER" id="PTHR22991">
    <property type="entry name" value="PROTEIN CBG13490"/>
    <property type="match status" value="1"/>
</dbReference>
<dbReference type="InterPro" id="IPR050976">
    <property type="entry name" value="Snaclec"/>
</dbReference>
<dbReference type="InterPro" id="IPR016187">
    <property type="entry name" value="CTDL_fold"/>
</dbReference>
<accession>A0AAN5I613</accession>
<dbReference type="InterPro" id="IPR035914">
    <property type="entry name" value="Sperma_CUB_dom_sf"/>
</dbReference>
<proteinExistence type="predicted"/>
<dbReference type="Proteomes" id="UP001328107">
    <property type="component" value="Unassembled WGS sequence"/>
</dbReference>
<dbReference type="SMART" id="SM00034">
    <property type="entry name" value="CLECT"/>
    <property type="match status" value="2"/>
</dbReference>
<dbReference type="PANTHER" id="PTHR22991:SF40">
    <property type="entry name" value="PROTEIN CBG13490"/>
    <property type="match status" value="1"/>
</dbReference>
<keyword evidence="7" id="KW-1185">Reference proteome</keyword>
<dbReference type="EMBL" id="BTRK01000005">
    <property type="protein sequence ID" value="GMR51901.1"/>
    <property type="molecule type" value="Genomic_DNA"/>
</dbReference>
<protein>
    <recommendedName>
        <fullName evidence="8">C-type lectin</fullName>
    </recommendedName>
</protein>
<feature type="chain" id="PRO_5042891517" description="C-type lectin" evidence="3">
    <location>
        <begin position="23"/>
        <end position="406"/>
    </location>
</feature>
<dbReference type="Gene3D" id="2.60.120.290">
    <property type="entry name" value="Spermadhesin, CUB domain"/>
    <property type="match status" value="1"/>
</dbReference>
<dbReference type="InterPro" id="IPR001304">
    <property type="entry name" value="C-type_lectin-like"/>
</dbReference>
<dbReference type="CDD" id="cd00041">
    <property type="entry name" value="CUB"/>
    <property type="match status" value="1"/>
</dbReference>
<evidence type="ECO:0000313" key="7">
    <source>
        <dbReference type="Proteomes" id="UP001328107"/>
    </source>
</evidence>
<feature type="domain" description="C-type lectin" evidence="5">
    <location>
        <begin position="178"/>
        <end position="295"/>
    </location>
</feature>